<keyword evidence="7" id="KW-0472">Membrane</keyword>
<feature type="transmembrane region" description="Helical" evidence="7">
    <location>
        <begin position="12"/>
        <end position="35"/>
    </location>
</feature>
<dbReference type="SMART" id="SM00387">
    <property type="entry name" value="HATPase_c"/>
    <property type="match status" value="1"/>
</dbReference>
<feature type="domain" description="Histidine kinase" evidence="8">
    <location>
        <begin position="82"/>
        <end position="300"/>
    </location>
</feature>
<organism evidence="9">
    <name type="scientific">Schlesneria paludicola</name>
    <dbReference type="NCBI Taxonomy" id="360056"/>
    <lineage>
        <taxon>Bacteria</taxon>
        <taxon>Pseudomonadati</taxon>
        <taxon>Planctomycetota</taxon>
        <taxon>Planctomycetia</taxon>
        <taxon>Planctomycetales</taxon>
        <taxon>Planctomycetaceae</taxon>
        <taxon>Schlesneria</taxon>
    </lineage>
</organism>
<gene>
    <name evidence="9" type="ORF">ENS64_04385</name>
</gene>
<dbReference type="Pfam" id="PF00512">
    <property type="entry name" value="HisKA"/>
    <property type="match status" value="1"/>
</dbReference>
<comment type="caution">
    <text evidence="9">The sequence shown here is derived from an EMBL/GenBank/DDBJ whole genome shotgun (WGS) entry which is preliminary data.</text>
</comment>
<evidence type="ECO:0000256" key="2">
    <source>
        <dbReference type="ARBA" id="ARBA00012438"/>
    </source>
</evidence>
<evidence type="ECO:0000256" key="5">
    <source>
        <dbReference type="ARBA" id="ARBA00022777"/>
    </source>
</evidence>
<dbReference type="SUPFAM" id="SSF55874">
    <property type="entry name" value="ATPase domain of HSP90 chaperone/DNA topoisomerase II/histidine kinase"/>
    <property type="match status" value="1"/>
</dbReference>
<dbReference type="Pfam" id="PF02518">
    <property type="entry name" value="HATPase_c"/>
    <property type="match status" value="1"/>
</dbReference>
<dbReference type="AlphaFoldDB" id="A0A7C4QPW4"/>
<keyword evidence="3" id="KW-0597">Phosphoprotein</keyword>
<dbReference type="PANTHER" id="PTHR43711:SF1">
    <property type="entry name" value="HISTIDINE KINASE 1"/>
    <property type="match status" value="1"/>
</dbReference>
<dbReference type="SMART" id="SM00388">
    <property type="entry name" value="HisKA"/>
    <property type="match status" value="1"/>
</dbReference>
<evidence type="ECO:0000256" key="4">
    <source>
        <dbReference type="ARBA" id="ARBA00022679"/>
    </source>
</evidence>
<dbReference type="EC" id="2.7.13.3" evidence="2"/>
<dbReference type="InterPro" id="IPR003594">
    <property type="entry name" value="HATPase_dom"/>
</dbReference>
<keyword evidence="7" id="KW-0812">Transmembrane</keyword>
<evidence type="ECO:0000256" key="7">
    <source>
        <dbReference type="SAM" id="Phobius"/>
    </source>
</evidence>
<dbReference type="InterPro" id="IPR005467">
    <property type="entry name" value="His_kinase_dom"/>
</dbReference>
<evidence type="ECO:0000256" key="1">
    <source>
        <dbReference type="ARBA" id="ARBA00000085"/>
    </source>
</evidence>
<dbReference type="InterPro" id="IPR004358">
    <property type="entry name" value="Sig_transdc_His_kin-like_C"/>
</dbReference>
<protein>
    <recommendedName>
        <fullName evidence="2">histidine kinase</fullName>
        <ecNumber evidence="2">2.7.13.3</ecNumber>
    </recommendedName>
</protein>
<reference evidence="9" key="1">
    <citation type="journal article" date="2020" name="mSystems">
        <title>Genome- and Community-Level Interaction Insights into Carbon Utilization and Element Cycling Functions of Hydrothermarchaeota in Hydrothermal Sediment.</title>
        <authorList>
            <person name="Zhou Z."/>
            <person name="Liu Y."/>
            <person name="Xu W."/>
            <person name="Pan J."/>
            <person name="Luo Z.H."/>
            <person name="Li M."/>
        </authorList>
    </citation>
    <scope>NUCLEOTIDE SEQUENCE [LARGE SCALE GENOMIC DNA]</scope>
    <source>
        <strain evidence="9">SpSt-508</strain>
    </source>
</reference>
<evidence type="ECO:0000256" key="6">
    <source>
        <dbReference type="ARBA" id="ARBA00023012"/>
    </source>
</evidence>
<keyword evidence="7" id="KW-1133">Transmembrane helix</keyword>
<dbReference type="InterPro" id="IPR003661">
    <property type="entry name" value="HisK_dim/P_dom"/>
</dbReference>
<keyword evidence="5 9" id="KW-0418">Kinase</keyword>
<dbReference type="InterPro" id="IPR050736">
    <property type="entry name" value="Sensor_HK_Regulatory"/>
</dbReference>
<dbReference type="Gene3D" id="3.30.565.10">
    <property type="entry name" value="Histidine kinase-like ATPase, C-terminal domain"/>
    <property type="match status" value="1"/>
</dbReference>
<dbReference type="CDD" id="cd00082">
    <property type="entry name" value="HisKA"/>
    <property type="match status" value="1"/>
</dbReference>
<dbReference type="InterPro" id="IPR036890">
    <property type="entry name" value="HATPase_C_sf"/>
</dbReference>
<sequence length="301" mass="33699">MANVLRSRSSLHLPITLSVVLMVLNATLMVCWIALLAQSTGWGALITGTIVFAVILAGLSFYMVLMIKEVRLNRRQANFIDSVTHELKSPIASLRLYLETLQLRHVSDEQRHQFYSVMGQELERLDHLISQLLEVGRLDAIGQQSEPKAVALDQVLRRCGRSACALHKCDEAATIHYDLQPAILHARPLMVEMIFGNLLDNAIKYGDDPPKVEVQCRVTDRGRVITRIADNGHGVPPELRKRVFKIFFRAGSELTRTKKGTGLGLYIVQTLVRQLRGRISIHDRPGQRGCVFEVDLPGHAA</sequence>
<dbReference type="EMBL" id="DSVQ01000009">
    <property type="protein sequence ID" value="HGT38486.1"/>
    <property type="molecule type" value="Genomic_DNA"/>
</dbReference>
<dbReference type="InterPro" id="IPR036097">
    <property type="entry name" value="HisK_dim/P_sf"/>
</dbReference>
<dbReference type="GO" id="GO:0000155">
    <property type="term" value="F:phosphorelay sensor kinase activity"/>
    <property type="evidence" value="ECO:0007669"/>
    <property type="project" value="InterPro"/>
</dbReference>
<keyword evidence="4" id="KW-0808">Transferase</keyword>
<dbReference type="PRINTS" id="PR00344">
    <property type="entry name" value="BCTRLSENSOR"/>
</dbReference>
<dbReference type="SUPFAM" id="SSF47384">
    <property type="entry name" value="Homodimeric domain of signal transducing histidine kinase"/>
    <property type="match status" value="1"/>
</dbReference>
<feature type="transmembrane region" description="Helical" evidence="7">
    <location>
        <begin position="41"/>
        <end position="65"/>
    </location>
</feature>
<dbReference type="PANTHER" id="PTHR43711">
    <property type="entry name" value="TWO-COMPONENT HISTIDINE KINASE"/>
    <property type="match status" value="1"/>
</dbReference>
<evidence type="ECO:0000259" key="8">
    <source>
        <dbReference type="PROSITE" id="PS50109"/>
    </source>
</evidence>
<dbReference type="Gene3D" id="1.10.287.130">
    <property type="match status" value="1"/>
</dbReference>
<dbReference type="CDD" id="cd00075">
    <property type="entry name" value="HATPase"/>
    <property type="match status" value="1"/>
</dbReference>
<accession>A0A7C4QPW4</accession>
<evidence type="ECO:0000313" key="9">
    <source>
        <dbReference type="EMBL" id="HGT38486.1"/>
    </source>
</evidence>
<comment type="catalytic activity">
    <reaction evidence="1">
        <text>ATP + protein L-histidine = ADP + protein N-phospho-L-histidine.</text>
        <dbReference type="EC" id="2.7.13.3"/>
    </reaction>
</comment>
<evidence type="ECO:0000256" key="3">
    <source>
        <dbReference type="ARBA" id="ARBA00022553"/>
    </source>
</evidence>
<dbReference type="PROSITE" id="PS50109">
    <property type="entry name" value="HIS_KIN"/>
    <property type="match status" value="1"/>
</dbReference>
<name>A0A7C4QPW4_9PLAN</name>
<proteinExistence type="predicted"/>
<keyword evidence="6" id="KW-0902">Two-component regulatory system</keyword>